<dbReference type="EMBL" id="FRCX01000002">
    <property type="protein sequence ID" value="SHM69125.1"/>
    <property type="molecule type" value="Genomic_DNA"/>
</dbReference>
<proteinExistence type="predicted"/>
<dbReference type="Gene3D" id="2.60.40.680">
    <property type="match status" value="1"/>
</dbReference>
<dbReference type="AlphaFoldDB" id="A0A1M7KU74"/>
<gene>
    <name evidence="4" type="ORF">SAMN05192549_102243</name>
</gene>
<reference evidence="5" key="1">
    <citation type="submission" date="2016-11" db="EMBL/GenBank/DDBJ databases">
        <authorList>
            <person name="Varghese N."/>
            <person name="Submissions S."/>
        </authorList>
    </citation>
    <scope>NUCLEOTIDE SEQUENCE [LARGE SCALE GENOMIC DNA]</scope>
    <source>
        <strain evidence="5">Sac-22</strain>
    </source>
</reference>
<evidence type="ECO:0000256" key="1">
    <source>
        <dbReference type="SAM" id="SignalP"/>
    </source>
</evidence>
<organism evidence="4 5">
    <name type="scientific">Duganella sacchari</name>
    <dbReference type="NCBI Taxonomy" id="551987"/>
    <lineage>
        <taxon>Bacteria</taxon>
        <taxon>Pseudomonadati</taxon>
        <taxon>Pseudomonadota</taxon>
        <taxon>Betaproteobacteria</taxon>
        <taxon>Burkholderiales</taxon>
        <taxon>Oxalobacteraceae</taxon>
        <taxon>Telluria group</taxon>
        <taxon>Duganella</taxon>
    </lineage>
</organism>
<dbReference type="InterPro" id="IPR002102">
    <property type="entry name" value="Cohesin_dom"/>
</dbReference>
<dbReference type="Proteomes" id="UP000184339">
    <property type="component" value="Unassembled WGS sequence"/>
</dbReference>
<dbReference type="NCBIfam" id="TIGR02595">
    <property type="entry name" value="PEP_CTERM"/>
    <property type="match status" value="1"/>
</dbReference>
<keyword evidence="1" id="KW-0732">Signal</keyword>
<accession>A0A1M7KU74</accession>
<evidence type="ECO:0000313" key="4">
    <source>
        <dbReference type="EMBL" id="SHM69125.1"/>
    </source>
</evidence>
<evidence type="ECO:0000259" key="3">
    <source>
        <dbReference type="Pfam" id="PF07589"/>
    </source>
</evidence>
<feature type="signal peptide" evidence="1">
    <location>
        <begin position="1"/>
        <end position="27"/>
    </location>
</feature>
<protein>
    <submittedName>
        <fullName evidence="4">PEP-CTERM protein-sorting domain-containing protein</fullName>
    </submittedName>
</protein>
<sequence>MLSMNKLKYAAGAALLASAFAAPSAYAADPVLSIVATPSSGVVGSTIDLDITISGVSDLYGYNFSLLFNPAYLRASSASEGAFLGAAGGATDFGVADLSGTPGQVFYVYGTRFGPVPGANGGGILAHLRFDVIGAGTSTLSFADVAFVNSLNGDITPQLGTKTLVTSAVPEPQTYLMMGVGLIGLAALRRRQVS</sequence>
<dbReference type="SUPFAM" id="SSF49384">
    <property type="entry name" value="Carbohydrate-binding domain"/>
    <property type="match status" value="1"/>
</dbReference>
<dbReference type="Pfam" id="PF00963">
    <property type="entry name" value="Cohesin"/>
    <property type="match status" value="1"/>
</dbReference>
<dbReference type="InterPro" id="IPR008965">
    <property type="entry name" value="CBM2/CBM3_carb-bd_dom_sf"/>
</dbReference>
<dbReference type="CDD" id="cd08547">
    <property type="entry name" value="Type_II_cohesin"/>
    <property type="match status" value="1"/>
</dbReference>
<dbReference type="STRING" id="551987.SAMN05192549_102243"/>
<evidence type="ECO:0000259" key="2">
    <source>
        <dbReference type="Pfam" id="PF00963"/>
    </source>
</evidence>
<feature type="domain" description="Cohesin" evidence="2">
    <location>
        <begin position="39"/>
        <end position="159"/>
    </location>
</feature>
<evidence type="ECO:0000313" key="5">
    <source>
        <dbReference type="Proteomes" id="UP000184339"/>
    </source>
</evidence>
<dbReference type="OrthoDB" id="8904568at2"/>
<feature type="chain" id="PRO_5012952198" evidence="1">
    <location>
        <begin position="28"/>
        <end position="194"/>
    </location>
</feature>
<dbReference type="GO" id="GO:0030246">
    <property type="term" value="F:carbohydrate binding"/>
    <property type="evidence" value="ECO:0007669"/>
    <property type="project" value="InterPro"/>
</dbReference>
<dbReference type="Pfam" id="PF07589">
    <property type="entry name" value="PEP-CTERM"/>
    <property type="match status" value="1"/>
</dbReference>
<feature type="domain" description="Ice-binding protein C-terminal" evidence="3">
    <location>
        <begin position="168"/>
        <end position="191"/>
    </location>
</feature>
<dbReference type="GO" id="GO:0000272">
    <property type="term" value="P:polysaccharide catabolic process"/>
    <property type="evidence" value="ECO:0007669"/>
    <property type="project" value="InterPro"/>
</dbReference>
<keyword evidence="5" id="KW-1185">Reference proteome</keyword>
<dbReference type="InterPro" id="IPR013424">
    <property type="entry name" value="Ice-binding_C"/>
</dbReference>
<name>A0A1M7KU74_9BURK</name>